<keyword evidence="1" id="KW-0472">Membrane</keyword>
<feature type="transmembrane region" description="Helical" evidence="1">
    <location>
        <begin position="98"/>
        <end position="116"/>
    </location>
</feature>
<feature type="transmembrane region" description="Helical" evidence="1">
    <location>
        <begin position="162"/>
        <end position="184"/>
    </location>
</feature>
<accession>A0ABZ2EWI0</accession>
<keyword evidence="3" id="KW-1185">Reference proteome</keyword>
<dbReference type="EMBL" id="CP117523">
    <property type="protein sequence ID" value="WWD83780.1"/>
    <property type="molecule type" value="Genomic_DNA"/>
</dbReference>
<keyword evidence="1" id="KW-1133">Transmembrane helix</keyword>
<feature type="transmembrane region" description="Helical" evidence="1">
    <location>
        <begin position="74"/>
        <end position="92"/>
    </location>
</feature>
<reference evidence="2 3" key="1">
    <citation type="journal article" date="2023" name="PLoS ONE">
        <title>Genome-based metabolic and phylogenomic analysis of three Terrisporobacter species.</title>
        <authorList>
            <person name="Boer T."/>
            <person name="Bengelsdorf F.R."/>
            <person name="Bomeke M."/>
            <person name="Daniel R."/>
            <person name="Poehlein A."/>
        </authorList>
    </citation>
    <scope>NUCLEOTIDE SEQUENCE [LARGE SCALE GENOMIC DNA]</scope>
    <source>
        <strain evidence="2 3">DSM 1288</strain>
    </source>
</reference>
<protein>
    <submittedName>
        <fullName evidence="2">Uncharacterized protein</fullName>
    </submittedName>
</protein>
<dbReference type="RefSeq" id="WP_018590751.1">
    <property type="nucleotide sequence ID" value="NZ_CP117523.1"/>
</dbReference>
<dbReference type="Proteomes" id="UP001348492">
    <property type="component" value="Chromosome"/>
</dbReference>
<name>A0ABZ2EWI0_9FIRM</name>
<proteinExistence type="predicted"/>
<evidence type="ECO:0000313" key="3">
    <source>
        <dbReference type="Proteomes" id="UP001348492"/>
    </source>
</evidence>
<feature type="transmembrane region" description="Helical" evidence="1">
    <location>
        <begin position="352"/>
        <end position="373"/>
    </location>
</feature>
<sequence>MKKYIIPINLKSDQLNNFVFKDPLVAEIKESQIKFTYKSIEEKNTNKLGIYFKGQIIEENENLSVIGTFHYSKLFIAITYSFIILVYIAVFLFASRDFIKTFTVNMSILIFIYLNIKIRCGYLYQKANIIQSFLKSIDNKDINFLDVNDFYQEIPTNGKLKIVLSILGIVCFFVGLFGVLIFGLSSKSKIFEISKEYSPLYDIEDFLVDEEGRFIVKCSNYTEVFDYKGNFLMKINHGGECSTYVEVKGDLVYFLVDYKNSKNPDYYNEFIVNISEEKIIKHNTYKEDDPVFSYNFEDGEPIKSDVIYDFEIGKTKFVKDGIIYKIKSDKISINEAGKKKVVNLQSPKWPPYFGYFLILSFLGVGFICIINIYNMKIN</sequence>
<evidence type="ECO:0000256" key="1">
    <source>
        <dbReference type="SAM" id="Phobius"/>
    </source>
</evidence>
<gene>
    <name evidence="2" type="ORF">TEGL_21940</name>
</gene>
<evidence type="ECO:0000313" key="2">
    <source>
        <dbReference type="EMBL" id="WWD83780.1"/>
    </source>
</evidence>
<organism evidence="2 3">
    <name type="scientific">Terrisporobacter glycolicus ATCC 14880 = DSM 1288</name>
    <dbReference type="NCBI Taxonomy" id="1121315"/>
    <lineage>
        <taxon>Bacteria</taxon>
        <taxon>Bacillati</taxon>
        <taxon>Bacillota</taxon>
        <taxon>Clostridia</taxon>
        <taxon>Peptostreptococcales</taxon>
        <taxon>Peptostreptococcaceae</taxon>
        <taxon>Terrisporobacter</taxon>
    </lineage>
</organism>
<keyword evidence="1" id="KW-0812">Transmembrane</keyword>